<dbReference type="AlphaFoldDB" id="A0A0A8YUY1"/>
<evidence type="ECO:0000256" key="1">
    <source>
        <dbReference type="SAM" id="MobiDB-lite"/>
    </source>
</evidence>
<protein>
    <submittedName>
        <fullName evidence="3">Uncharacterized protein</fullName>
    </submittedName>
</protein>
<sequence>MSFLISIALLAAVRGLLSQRVAALGRYRSTCSQSRLRPSARRQCFPRCDASLEPPGERGASQLHCDGGGRRPRGEERTWVVGCADLPTVVPIRDSAVGTKHPFQSRVTAATAVPGHRAHPGIHVLRGDGGGRRGWRRRGDGGGQRRHAPRQGAAASAAWGRWGGIPVAAKGEAMVRRCSRSSVVGGRANWREMVRVEQLEVGDGS</sequence>
<organism evidence="3">
    <name type="scientific">Arundo donax</name>
    <name type="common">Giant reed</name>
    <name type="synonym">Donax arundinaceus</name>
    <dbReference type="NCBI Taxonomy" id="35708"/>
    <lineage>
        <taxon>Eukaryota</taxon>
        <taxon>Viridiplantae</taxon>
        <taxon>Streptophyta</taxon>
        <taxon>Embryophyta</taxon>
        <taxon>Tracheophyta</taxon>
        <taxon>Spermatophyta</taxon>
        <taxon>Magnoliopsida</taxon>
        <taxon>Liliopsida</taxon>
        <taxon>Poales</taxon>
        <taxon>Poaceae</taxon>
        <taxon>PACMAD clade</taxon>
        <taxon>Arundinoideae</taxon>
        <taxon>Arundineae</taxon>
        <taxon>Arundo</taxon>
    </lineage>
</organism>
<evidence type="ECO:0000313" key="3">
    <source>
        <dbReference type="EMBL" id="JAD30411.1"/>
    </source>
</evidence>
<name>A0A0A8YUY1_ARUDO</name>
<reference evidence="3" key="1">
    <citation type="submission" date="2014-09" db="EMBL/GenBank/DDBJ databases">
        <authorList>
            <person name="Magalhaes I.L.F."/>
            <person name="Oliveira U."/>
            <person name="Santos F.R."/>
            <person name="Vidigal T.H.D.A."/>
            <person name="Brescovit A.D."/>
            <person name="Santos A.J."/>
        </authorList>
    </citation>
    <scope>NUCLEOTIDE SEQUENCE</scope>
    <source>
        <tissue evidence="3">Shoot tissue taken approximately 20 cm above the soil surface</tissue>
    </source>
</reference>
<feature type="chain" id="PRO_5002044835" evidence="2">
    <location>
        <begin position="19"/>
        <end position="205"/>
    </location>
</feature>
<keyword evidence="2" id="KW-0732">Signal</keyword>
<proteinExistence type="predicted"/>
<feature type="region of interest" description="Disordered" evidence="1">
    <location>
        <begin position="51"/>
        <end position="74"/>
    </location>
</feature>
<feature type="signal peptide" evidence="2">
    <location>
        <begin position="1"/>
        <end position="18"/>
    </location>
</feature>
<dbReference type="EMBL" id="GBRH01267484">
    <property type="protein sequence ID" value="JAD30411.1"/>
    <property type="molecule type" value="Transcribed_RNA"/>
</dbReference>
<evidence type="ECO:0000256" key="2">
    <source>
        <dbReference type="SAM" id="SignalP"/>
    </source>
</evidence>
<accession>A0A0A8YUY1</accession>
<feature type="region of interest" description="Disordered" evidence="1">
    <location>
        <begin position="118"/>
        <end position="157"/>
    </location>
</feature>
<reference evidence="3" key="2">
    <citation type="journal article" date="2015" name="Data Brief">
        <title>Shoot transcriptome of the giant reed, Arundo donax.</title>
        <authorList>
            <person name="Barrero R.A."/>
            <person name="Guerrero F.D."/>
            <person name="Moolhuijzen P."/>
            <person name="Goolsby J.A."/>
            <person name="Tidwell J."/>
            <person name="Bellgard S.E."/>
            <person name="Bellgard M.I."/>
        </authorList>
    </citation>
    <scope>NUCLEOTIDE SEQUENCE</scope>
    <source>
        <tissue evidence="3">Shoot tissue taken approximately 20 cm above the soil surface</tissue>
    </source>
</reference>